<organism evidence="1 2">
    <name type="scientific">Smallanthus sonchifolius</name>
    <dbReference type="NCBI Taxonomy" id="185202"/>
    <lineage>
        <taxon>Eukaryota</taxon>
        <taxon>Viridiplantae</taxon>
        <taxon>Streptophyta</taxon>
        <taxon>Embryophyta</taxon>
        <taxon>Tracheophyta</taxon>
        <taxon>Spermatophyta</taxon>
        <taxon>Magnoliopsida</taxon>
        <taxon>eudicotyledons</taxon>
        <taxon>Gunneridae</taxon>
        <taxon>Pentapetalae</taxon>
        <taxon>asterids</taxon>
        <taxon>campanulids</taxon>
        <taxon>Asterales</taxon>
        <taxon>Asteraceae</taxon>
        <taxon>Asteroideae</taxon>
        <taxon>Heliantheae alliance</taxon>
        <taxon>Millerieae</taxon>
        <taxon>Smallanthus</taxon>
    </lineage>
</organism>
<dbReference type="EMBL" id="CM042018">
    <property type="protein sequence ID" value="KAI3827110.1"/>
    <property type="molecule type" value="Genomic_DNA"/>
</dbReference>
<sequence length="651" mass="73709">MATAATTSSSSAINKGTPYPSHLNTNYTAPATVSTAPRKKGEDEYVPLCRAIQIGDWKKAQEFFNDDKDALIDKLNIEGSTTLHIAIGNPQNTWFLGKLLDLIDPESLPTLVNNSQENALNHAAILGNTIAAKKLVDKNPLLLFAVDNKKYLPIHRAIFESHKTTVLYLLQMCKQHIGLSQKDGYHNPFQGANGAMLLGDSILSGFLDVAYDLLMDYPELATTNVATVKPALLCIAEKWDAYPSAKRYNFYQRFVYSHVPENYSLNNKIKDVENQETYRANLVNKCTKSYVYTAFERIYVKFWKVALLHVPHIKHLHEEKVKHNITLMILKFICQEVAKLKSNQYGHYGDAIIIAVKNNTPEVIRQITQIFPQSVWTTNISGYSLSQLSIMNRCEDVYNFLVHEVTHDKHLHNTRVDKEGNNLLHLAGELAPTDKLNMVKGAALQMQRELQWFQEVRKLMRPKEREAKNIRHETPIMVFRKEHKELRQEGEDWMKKTAISYTITAALIITIVCAATITILRGNNGETGKAIYETSPRFIIFSVSDAISLFTSTTSLLMFQSILTSRYAEEDFLYKLPLRLILGLVMLLMSVATMMIAFNATLYILFGQEKSWILIPAAAITCLPIASFMRMQLPLLFDLISSTYGNGIFGK</sequence>
<name>A0ACB9K4H9_9ASTR</name>
<dbReference type="Proteomes" id="UP001056120">
    <property type="component" value="Linkage Group LG01"/>
</dbReference>
<evidence type="ECO:0000313" key="2">
    <source>
        <dbReference type="Proteomes" id="UP001056120"/>
    </source>
</evidence>
<comment type="caution">
    <text evidence="1">The sequence shown here is derived from an EMBL/GenBank/DDBJ whole genome shotgun (WGS) entry which is preliminary data.</text>
</comment>
<reference evidence="2" key="1">
    <citation type="journal article" date="2022" name="Mol. Ecol. Resour.">
        <title>The genomes of chicory, endive, great burdock and yacon provide insights into Asteraceae palaeo-polyploidization history and plant inulin production.</title>
        <authorList>
            <person name="Fan W."/>
            <person name="Wang S."/>
            <person name="Wang H."/>
            <person name="Wang A."/>
            <person name="Jiang F."/>
            <person name="Liu H."/>
            <person name="Zhao H."/>
            <person name="Xu D."/>
            <person name="Zhang Y."/>
        </authorList>
    </citation>
    <scope>NUCLEOTIDE SEQUENCE [LARGE SCALE GENOMIC DNA]</scope>
    <source>
        <strain evidence="2">cv. Yunnan</strain>
    </source>
</reference>
<gene>
    <name evidence="1" type="ORF">L1987_01174</name>
</gene>
<proteinExistence type="predicted"/>
<protein>
    <submittedName>
        <fullName evidence="1">Uncharacterized protein</fullName>
    </submittedName>
</protein>
<keyword evidence="2" id="KW-1185">Reference proteome</keyword>
<reference evidence="1 2" key="2">
    <citation type="journal article" date="2022" name="Mol. Ecol. Resour.">
        <title>The genomes of chicory, endive, great burdock and yacon provide insights into Asteraceae paleo-polyploidization history and plant inulin production.</title>
        <authorList>
            <person name="Fan W."/>
            <person name="Wang S."/>
            <person name="Wang H."/>
            <person name="Wang A."/>
            <person name="Jiang F."/>
            <person name="Liu H."/>
            <person name="Zhao H."/>
            <person name="Xu D."/>
            <person name="Zhang Y."/>
        </authorList>
    </citation>
    <scope>NUCLEOTIDE SEQUENCE [LARGE SCALE GENOMIC DNA]</scope>
    <source>
        <strain evidence="2">cv. Yunnan</strain>
        <tissue evidence="1">Leaves</tissue>
    </source>
</reference>
<evidence type="ECO:0000313" key="1">
    <source>
        <dbReference type="EMBL" id="KAI3827110.1"/>
    </source>
</evidence>
<accession>A0ACB9K4H9</accession>